<dbReference type="SUPFAM" id="SSF53955">
    <property type="entry name" value="Lysozyme-like"/>
    <property type="match status" value="1"/>
</dbReference>
<reference evidence="2 3" key="1">
    <citation type="journal article" date="2017" name="Curr. Microbiol.">
        <title>Mucilaginibacter ginsenosidivorans sp. nov., Isolated from Soil of Ginseng Field.</title>
        <authorList>
            <person name="Kim M.M."/>
            <person name="Siddiqi M.Z."/>
            <person name="Im W.T."/>
        </authorList>
    </citation>
    <scope>NUCLEOTIDE SEQUENCE [LARGE SCALE GENOMIC DNA]</scope>
    <source>
        <strain evidence="2 3">Gsoil 3017</strain>
    </source>
</reference>
<sequence>MQSTPQLFDAIRSILGPLSQPQVDTVNAILQSCENHNVTDHRQIAYIIATGIHECGLKPIPESLGSREGRRYNNPDPITGQTYYGRGIVQLTWKDNYQTFANLLHIDLVHNPDLALQIPTAAEIAVIGMKGGIFTGVGLSKYFNDTITDAINCRKVINRLDQASLIAGYYGKVFNATA</sequence>
<gene>
    <name evidence="2" type="ORF">FRZ54_12815</name>
</gene>
<dbReference type="Gene3D" id="1.10.530.10">
    <property type="match status" value="1"/>
</dbReference>
<dbReference type="KEGG" id="mgin:FRZ54_12815"/>
<name>A0A5B8UWB1_9SPHI</name>
<proteinExistence type="predicted"/>
<dbReference type="InterPro" id="IPR000726">
    <property type="entry name" value="Glyco_hydro_19_cat"/>
</dbReference>
<dbReference type="GO" id="GO:0016998">
    <property type="term" value="P:cell wall macromolecule catabolic process"/>
    <property type="evidence" value="ECO:0007669"/>
    <property type="project" value="InterPro"/>
</dbReference>
<dbReference type="Pfam" id="PF00182">
    <property type="entry name" value="Glyco_hydro_19"/>
    <property type="match status" value="1"/>
</dbReference>
<dbReference type="OrthoDB" id="3078754at2"/>
<dbReference type="InterPro" id="IPR023346">
    <property type="entry name" value="Lysozyme-like_dom_sf"/>
</dbReference>
<evidence type="ECO:0000259" key="1">
    <source>
        <dbReference type="Pfam" id="PF00182"/>
    </source>
</evidence>
<evidence type="ECO:0000313" key="3">
    <source>
        <dbReference type="Proteomes" id="UP000321479"/>
    </source>
</evidence>
<organism evidence="2 3">
    <name type="scientific">Mucilaginibacter ginsenosidivorans</name>
    <dbReference type="NCBI Taxonomy" id="398053"/>
    <lineage>
        <taxon>Bacteria</taxon>
        <taxon>Pseudomonadati</taxon>
        <taxon>Bacteroidota</taxon>
        <taxon>Sphingobacteriia</taxon>
        <taxon>Sphingobacteriales</taxon>
        <taxon>Sphingobacteriaceae</taxon>
        <taxon>Mucilaginibacter</taxon>
    </lineage>
</organism>
<dbReference type="GO" id="GO:0004568">
    <property type="term" value="F:chitinase activity"/>
    <property type="evidence" value="ECO:0007669"/>
    <property type="project" value="InterPro"/>
</dbReference>
<dbReference type="GO" id="GO:0006032">
    <property type="term" value="P:chitin catabolic process"/>
    <property type="evidence" value="ECO:0007669"/>
    <property type="project" value="InterPro"/>
</dbReference>
<keyword evidence="3" id="KW-1185">Reference proteome</keyword>
<evidence type="ECO:0000313" key="2">
    <source>
        <dbReference type="EMBL" id="QEC63420.1"/>
    </source>
</evidence>
<dbReference type="AlphaFoldDB" id="A0A5B8UWB1"/>
<dbReference type="RefSeq" id="WP_147031996.1">
    <property type="nucleotide sequence ID" value="NZ_CP042436.1"/>
</dbReference>
<dbReference type="EMBL" id="CP042436">
    <property type="protein sequence ID" value="QEC63420.1"/>
    <property type="molecule type" value="Genomic_DNA"/>
</dbReference>
<feature type="domain" description="Glycoside hydrolase family 19 catalytic" evidence="1">
    <location>
        <begin position="79"/>
        <end position="118"/>
    </location>
</feature>
<accession>A0A5B8UWB1</accession>
<protein>
    <recommendedName>
        <fullName evidence="1">Glycoside hydrolase family 19 catalytic domain-containing protein</fullName>
    </recommendedName>
</protein>
<dbReference type="Proteomes" id="UP000321479">
    <property type="component" value="Chromosome"/>
</dbReference>